<gene>
    <name evidence="4" type="ORF">ACFSYS_16615</name>
</gene>
<dbReference type="InterPro" id="IPR011330">
    <property type="entry name" value="Glyco_hydro/deAcase_b/a-brl"/>
</dbReference>
<dbReference type="GO" id="GO:0016787">
    <property type="term" value="F:hydrolase activity"/>
    <property type="evidence" value="ECO:0007669"/>
    <property type="project" value="UniProtKB-KW"/>
</dbReference>
<keyword evidence="1" id="KW-0479">Metal-binding</keyword>
<keyword evidence="2 4" id="KW-0378">Hydrolase</keyword>
<reference evidence="5" key="1">
    <citation type="journal article" date="2019" name="Int. J. Syst. Evol. Microbiol.">
        <title>The Global Catalogue of Microorganisms (GCM) 10K type strain sequencing project: providing services to taxonomists for standard genome sequencing and annotation.</title>
        <authorList>
            <consortium name="The Broad Institute Genomics Platform"/>
            <consortium name="The Broad Institute Genome Sequencing Center for Infectious Disease"/>
            <person name="Wu L."/>
            <person name="Ma J."/>
        </authorList>
    </citation>
    <scope>NUCLEOTIDE SEQUENCE [LARGE SCALE GENOMIC DNA]</scope>
    <source>
        <strain evidence="5">KCTC 52925</strain>
    </source>
</reference>
<name>A0ABW5X7J4_9FLAO</name>
<evidence type="ECO:0000313" key="5">
    <source>
        <dbReference type="Proteomes" id="UP001597438"/>
    </source>
</evidence>
<evidence type="ECO:0000259" key="3">
    <source>
        <dbReference type="PROSITE" id="PS51677"/>
    </source>
</evidence>
<dbReference type="InterPro" id="IPR002509">
    <property type="entry name" value="NODB_dom"/>
</dbReference>
<dbReference type="InterPro" id="IPR050248">
    <property type="entry name" value="Polysacc_deacetylase_ArnD"/>
</dbReference>
<evidence type="ECO:0000256" key="2">
    <source>
        <dbReference type="ARBA" id="ARBA00022801"/>
    </source>
</evidence>
<organism evidence="4 5">
    <name type="scientific">Christiangramia antarctica</name>
    <dbReference type="NCBI Taxonomy" id="2058158"/>
    <lineage>
        <taxon>Bacteria</taxon>
        <taxon>Pseudomonadati</taxon>
        <taxon>Bacteroidota</taxon>
        <taxon>Flavobacteriia</taxon>
        <taxon>Flavobacteriales</taxon>
        <taxon>Flavobacteriaceae</taxon>
        <taxon>Christiangramia</taxon>
    </lineage>
</organism>
<dbReference type="CDD" id="cd10917">
    <property type="entry name" value="CE4_NodB_like_6s_7s"/>
    <property type="match status" value="1"/>
</dbReference>
<dbReference type="RefSeq" id="WP_251740059.1">
    <property type="nucleotide sequence ID" value="NZ_JBHUOJ010000037.1"/>
</dbReference>
<evidence type="ECO:0000256" key="1">
    <source>
        <dbReference type="ARBA" id="ARBA00022723"/>
    </source>
</evidence>
<dbReference type="Proteomes" id="UP001597438">
    <property type="component" value="Unassembled WGS sequence"/>
</dbReference>
<dbReference type="Pfam" id="PF01522">
    <property type="entry name" value="Polysacc_deac_1"/>
    <property type="match status" value="1"/>
</dbReference>
<dbReference type="SUPFAM" id="SSF88713">
    <property type="entry name" value="Glycoside hydrolase/deacetylase"/>
    <property type="match status" value="1"/>
</dbReference>
<keyword evidence="5" id="KW-1185">Reference proteome</keyword>
<sequence length="260" mass="30316">MEIFRARYPSFLKWLYPDRVSRIKDDHSIYLTFDDGPIPVVTPWVLDQLKKFHAKATFFCIGENIQKHPEIFQRIISEGHAIGNHTYNHLNGWNTSNQDYLNNILEAEEVMCEGRGTKDEVRSTKGEGRIGKYEVRGKKYEVRTKKYELWTKNSELKTPNFQLFRPPFGKIKNSQAKLLKKAGYQIVMWDVISGDYNENFTAEECKNNVLENTKPGSTIVFHDSRKAFKNLKEILPEILQFYAEKGLRFKSLDVLAKKAN</sequence>
<dbReference type="EMBL" id="JBHUOJ010000037">
    <property type="protein sequence ID" value="MFD2834916.1"/>
    <property type="molecule type" value="Genomic_DNA"/>
</dbReference>
<dbReference type="Gene3D" id="3.20.20.370">
    <property type="entry name" value="Glycoside hydrolase/deacetylase"/>
    <property type="match status" value="1"/>
</dbReference>
<protein>
    <submittedName>
        <fullName evidence="4">Polysaccharide deacetylase family protein</fullName>
        <ecNumber evidence="4">3.-.-.-</ecNumber>
    </submittedName>
</protein>
<comment type="caution">
    <text evidence="4">The sequence shown here is derived from an EMBL/GenBank/DDBJ whole genome shotgun (WGS) entry which is preliminary data.</text>
</comment>
<feature type="domain" description="NodB homology" evidence="3">
    <location>
        <begin position="27"/>
        <end position="250"/>
    </location>
</feature>
<dbReference type="EC" id="3.-.-.-" evidence="4"/>
<accession>A0ABW5X7J4</accession>
<proteinExistence type="predicted"/>
<dbReference type="PANTHER" id="PTHR10587">
    <property type="entry name" value="GLYCOSYL TRANSFERASE-RELATED"/>
    <property type="match status" value="1"/>
</dbReference>
<dbReference type="PANTHER" id="PTHR10587:SF133">
    <property type="entry name" value="CHITIN DEACETYLASE 1-RELATED"/>
    <property type="match status" value="1"/>
</dbReference>
<evidence type="ECO:0000313" key="4">
    <source>
        <dbReference type="EMBL" id="MFD2834916.1"/>
    </source>
</evidence>
<dbReference type="PROSITE" id="PS51677">
    <property type="entry name" value="NODB"/>
    <property type="match status" value="1"/>
</dbReference>